<dbReference type="SMART" id="SM00674">
    <property type="entry name" value="CENPB"/>
    <property type="match status" value="1"/>
</dbReference>
<dbReference type="Pfam" id="PF03221">
    <property type="entry name" value="HTH_Tnp_Tc5"/>
    <property type="match status" value="1"/>
</dbReference>
<dbReference type="RefSeq" id="XP_003740248.1">
    <property type="nucleotide sequence ID" value="XM_003740200.1"/>
</dbReference>
<evidence type="ECO:0000313" key="5">
    <source>
        <dbReference type="Proteomes" id="UP000694867"/>
    </source>
</evidence>
<feature type="region of interest" description="Disordered" evidence="3">
    <location>
        <begin position="380"/>
        <end position="406"/>
    </location>
</feature>
<dbReference type="GO" id="GO:0003677">
    <property type="term" value="F:DNA binding"/>
    <property type="evidence" value="ECO:0007669"/>
    <property type="project" value="UniProtKB-KW"/>
</dbReference>
<feature type="domain" description="HTH CENPB-type" evidence="4">
    <location>
        <begin position="1"/>
        <end position="69"/>
    </location>
</feature>
<dbReference type="PANTHER" id="PTHR19303:SF16">
    <property type="entry name" value="JERKY PROTEIN HOMOLOG-LIKE"/>
    <property type="match status" value="1"/>
</dbReference>
<keyword evidence="2" id="KW-0238">DNA-binding</keyword>
<dbReference type="InterPro" id="IPR036397">
    <property type="entry name" value="RNaseH_sf"/>
</dbReference>
<reference evidence="6" key="1">
    <citation type="submission" date="2025-08" db="UniProtKB">
        <authorList>
            <consortium name="RefSeq"/>
        </authorList>
    </citation>
    <scope>IDENTIFICATION</scope>
</reference>
<gene>
    <name evidence="6" type="primary">LOC100903927</name>
</gene>
<dbReference type="GO" id="GO:0005634">
    <property type="term" value="C:nucleus"/>
    <property type="evidence" value="ECO:0007669"/>
    <property type="project" value="UniProtKB-SubCell"/>
</dbReference>
<evidence type="ECO:0000259" key="4">
    <source>
        <dbReference type="PROSITE" id="PS51253"/>
    </source>
</evidence>
<dbReference type="AlphaFoldDB" id="A0AAJ6VWP9"/>
<dbReference type="InterPro" id="IPR050863">
    <property type="entry name" value="CenT-Element_Derived"/>
</dbReference>
<evidence type="ECO:0000256" key="3">
    <source>
        <dbReference type="SAM" id="MobiDB-lite"/>
    </source>
</evidence>
<dbReference type="Proteomes" id="UP000694867">
    <property type="component" value="Unplaced"/>
</dbReference>
<dbReference type="SUPFAM" id="SSF46689">
    <property type="entry name" value="Homeodomain-like"/>
    <property type="match status" value="1"/>
</dbReference>
<keyword evidence="5" id="KW-1185">Reference proteome</keyword>
<evidence type="ECO:0000256" key="1">
    <source>
        <dbReference type="ARBA" id="ARBA00004123"/>
    </source>
</evidence>
<dbReference type="InterPro" id="IPR006600">
    <property type="entry name" value="HTH_CenpB_DNA-bd_dom"/>
</dbReference>
<dbReference type="KEGG" id="goe:100903927"/>
<proteinExistence type="predicted"/>
<dbReference type="InterPro" id="IPR009057">
    <property type="entry name" value="Homeodomain-like_sf"/>
</dbReference>
<dbReference type="InterPro" id="IPR004875">
    <property type="entry name" value="DDE_SF_endonuclease_dom"/>
</dbReference>
<organism evidence="5 6">
    <name type="scientific">Galendromus occidentalis</name>
    <name type="common">western predatory mite</name>
    <dbReference type="NCBI Taxonomy" id="34638"/>
    <lineage>
        <taxon>Eukaryota</taxon>
        <taxon>Metazoa</taxon>
        <taxon>Ecdysozoa</taxon>
        <taxon>Arthropoda</taxon>
        <taxon>Chelicerata</taxon>
        <taxon>Arachnida</taxon>
        <taxon>Acari</taxon>
        <taxon>Parasitiformes</taxon>
        <taxon>Mesostigmata</taxon>
        <taxon>Gamasina</taxon>
        <taxon>Phytoseioidea</taxon>
        <taxon>Phytoseiidae</taxon>
        <taxon>Typhlodrominae</taxon>
        <taxon>Galendromus</taxon>
    </lineage>
</organism>
<dbReference type="Gene3D" id="1.10.10.60">
    <property type="entry name" value="Homeodomain-like"/>
    <property type="match status" value="1"/>
</dbReference>
<evidence type="ECO:0000313" key="6">
    <source>
        <dbReference type="RefSeq" id="XP_003740248.1"/>
    </source>
</evidence>
<evidence type="ECO:0000256" key="2">
    <source>
        <dbReference type="ARBA" id="ARBA00023125"/>
    </source>
</evidence>
<dbReference type="PROSITE" id="PS51253">
    <property type="entry name" value="HTH_CENPB"/>
    <property type="match status" value="1"/>
</dbReference>
<accession>A0AAJ6VWP9</accession>
<dbReference type="PANTHER" id="PTHR19303">
    <property type="entry name" value="TRANSPOSON"/>
    <property type="match status" value="1"/>
</dbReference>
<dbReference type="GeneID" id="100903927"/>
<comment type="subcellular location">
    <subcellularLocation>
        <location evidence="1">Nucleus</location>
    </subcellularLocation>
</comment>
<protein>
    <submittedName>
        <fullName evidence="6">Jerky protein homolog-like</fullName>
    </submittedName>
</protein>
<name>A0AAJ6VWP9_9ACAR</name>
<sequence>MKTAKDEMLEAALYKWFVQKRTLGFPFSGFIICQKALELNQKLGGDPEFKASQGWLGKFKNRHGIRELEVQGERMSSDVEAAERFVSEVNGLLHDGAFDLDFIYNPDETGLFYKALPSRSLAARNERTAPGHKSSKERVTAMVCANATGRHKISMLIIGKSRNPRCFKNIRIPVEYRAQKRAWMDREIFLDWYQNVFIREVEENQRILGKEGKVLLLLDNAPSHPPIDMLPTQNGKFVVIFLPPNVTALLQPMDQGAIECLKRMYRKQIMIRLFALDDGNNALMRDFNKIINLKDCCYMLAEAWASVKTTTLQNVWNKVLPWRQVDCAPDAIEDFVEPVILGEQLRKVPGFMDCDPENIWSGWLATPLILGITISPMTKSSRRFEQSTQTTGSQEPIRRKTHKRKKRTILLRRMSRPLRKQRTLCRPPLQWLESQQNCDLSDLIRLARLRTAAFAMGTN</sequence>
<dbReference type="Gene3D" id="3.30.420.10">
    <property type="entry name" value="Ribonuclease H-like superfamily/Ribonuclease H"/>
    <property type="match status" value="1"/>
</dbReference>
<dbReference type="Pfam" id="PF03184">
    <property type="entry name" value="DDE_1"/>
    <property type="match status" value="1"/>
</dbReference>